<evidence type="ECO:0000256" key="1">
    <source>
        <dbReference type="SAM" id="MobiDB-lite"/>
    </source>
</evidence>
<protein>
    <submittedName>
        <fullName evidence="2">Uncharacterized protein</fullName>
    </submittedName>
</protein>
<feature type="compositionally biased region" description="Polar residues" evidence="1">
    <location>
        <begin position="106"/>
        <end position="125"/>
    </location>
</feature>
<feature type="compositionally biased region" description="Basic residues" evidence="1">
    <location>
        <begin position="272"/>
        <end position="284"/>
    </location>
</feature>
<proteinExistence type="predicted"/>
<accession>A0AA39Z313</accession>
<feature type="compositionally biased region" description="Basic and acidic residues" evidence="1">
    <location>
        <begin position="251"/>
        <end position="271"/>
    </location>
</feature>
<feature type="region of interest" description="Disordered" evidence="1">
    <location>
        <begin position="106"/>
        <end position="138"/>
    </location>
</feature>
<evidence type="ECO:0000313" key="2">
    <source>
        <dbReference type="EMBL" id="KAK0662815.1"/>
    </source>
</evidence>
<name>A0AA39Z313_9PEZI</name>
<reference evidence="2" key="1">
    <citation type="submission" date="2023-06" db="EMBL/GenBank/DDBJ databases">
        <title>Multi-omics analyses reveal the molecular pathogenesis toolkit of Lasiodiplodia hormozganensis, a cross-kingdom pathogen.</title>
        <authorList>
            <person name="Felix C."/>
            <person name="Meneses R."/>
            <person name="Goncalves M.F.M."/>
            <person name="Tilleman L."/>
            <person name="Duarte A.S."/>
            <person name="Jorrin-Novo J.V."/>
            <person name="Van De Peer Y."/>
            <person name="Deforce D."/>
            <person name="Van Nieuwerburgh F."/>
            <person name="Esteves A.C."/>
            <person name="Alves A."/>
        </authorList>
    </citation>
    <scope>NUCLEOTIDE SEQUENCE</scope>
    <source>
        <strain evidence="2">CBS 339.90</strain>
    </source>
</reference>
<feature type="region of interest" description="Disordered" evidence="1">
    <location>
        <begin position="34"/>
        <end position="55"/>
    </location>
</feature>
<feature type="region of interest" description="Disordered" evidence="1">
    <location>
        <begin position="246"/>
        <end position="294"/>
    </location>
</feature>
<evidence type="ECO:0000313" key="3">
    <source>
        <dbReference type="Proteomes" id="UP001175001"/>
    </source>
</evidence>
<organism evidence="2 3">
    <name type="scientific">Lasiodiplodia hormozganensis</name>
    <dbReference type="NCBI Taxonomy" id="869390"/>
    <lineage>
        <taxon>Eukaryota</taxon>
        <taxon>Fungi</taxon>
        <taxon>Dikarya</taxon>
        <taxon>Ascomycota</taxon>
        <taxon>Pezizomycotina</taxon>
        <taxon>Dothideomycetes</taxon>
        <taxon>Dothideomycetes incertae sedis</taxon>
        <taxon>Botryosphaeriales</taxon>
        <taxon>Botryosphaeriaceae</taxon>
        <taxon>Lasiodiplodia</taxon>
    </lineage>
</organism>
<dbReference type="EMBL" id="JAUJDW010000005">
    <property type="protein sequence ID" value="KAK0662815.1"/>
    <property type="molecule type" value="Genomic_DNA"/>
</dbReference>
<sequence length="307" mass="34454">MEQPDNPVTPMPTTDMHGMTTNMRNVSLNEAPASLHDDYDISGNGHGSHHNHQLPLPSLPPILTLHQFTLPIRSAVPSDDGGNNQLTSTLPNPALTAAAHNEELTTTANTDTMSMEVQSTASSDNGTDKDPAPDDSSYLHAPIFGRRVRIDGEGAWRVQAEEVARLLVSAESKYEVVKCMKELPRTLNGTIPAAFRLELRELGIICSRHGWMIRFVHRQQAPGVPHVVAGKSVHAMRFLKSPMQVLGSQESRAEKQEKQQKKENVMKERKATRARRRHKMKVRRARENQEVRETREQEMIKLEYDVV</sequence>
<gene>
    <name evidence="2" type="ORF">DIS24_g1818</name>
</gene>
<feature type="region of interest" description="Disordered" evidence="1">
    <location>
        <begin position="1"/>
        <end position="20"/>
    </location>
</feature>
<feature type="compositionally biased region" description="Basic and acidic residues" evidence="1">
    <location>
        <begin position="285"/>
        <end position="294"/>
    </location>
</feature>
<dbReference type="Proteomes" id="UP001175001">
    <property type="component" value="Unassembled WGS sequence"/>
</dbReference>
<dbReference type="AlphaFoldDB" id="A0AA39Z313"/>
<comment type="caution">
    <text evidence="2">The sequence shown here is derived from an EMBL/GenBank/DDBJ whole genome shotgun (WGS) entry which is preliminary data.</text>
</comment>
<keyword evidence="3" id="KW-1185">Reference proteome</keyword>